<dbReference type="RefSeq" id="WP_280943655.1">
    <property type="nucleotide sequence ID" value="NZ_JARYGX010000027.1"/>
</dbReference>
<feature type="transmembrane region" description="Helical" evidence="2">
    <location>
        <begin position="135"/>
        <end position="156"/>
    </location>
</feature>
<keyword evidence="2" id="KW-0472">Membrane</keyword>
<feature type="transmembrane region" description="Helical" evidence="2">
    <location>
        <begin position="71"/>
        <end position="92"/>
    </location>
</feature>
<protein>
    <submittedName>
        <fullName evidence="3">Uncharacterized protein</fullName>
    </submittedName>
</protein>
<keyword evidence="2" id="KW-1133">Transmembrane helix</keyword>
<reference evidence="3" key="2">
    <citation type="submission" date="2023-04" db="EMBL/GenBank/DDBJ databases">
        <authorList>
            <person name="Sun J.-Q."/>
        </authorList>
    </citation>
    <scope>NUCLEOTIDE SEQUENCE</scope>
    <source>
        <strain evidence="3">CC-YY355</strain>
    </source>
</reference>
<name>A0ABT6MUX3_9GAMM</name>
<feature type="transmembrane region" description="Helical" evidence="2">
    <location>
        <begin position="168"/>
        <end position="187"/>
    </location>
</feature>
<feature type="transmembrane region" description="Helical" evidence="2">
    <location>
        <begin position="31"/>
        <end position="51"/>
    </location>
</feature>
<comment type="caution">
    <text evidence="3">The sequence shown here is derived from an EMBL/GenBank/DDBJ whole genome shotgun (WGS) entry which is preliminary data.</text>
</comment>
<accession>A0ABT6MUX3</accession>
<feature type="coiled-coil region" evidence="1">
    <location>
        <begin position="112"/>
        <end position="139"/>
    </location>
</feature>
<organism evidence="3 4">
    <name type="scientific">Luteimonas composti</name>
    <dbReference type="NCBI Taxonomy" id="398257"/>
    <lineage>
        <taxon>Bacteria</taxon>
        <taxon>Pseudomonadati</taxon>
        <taxon>Pseudomonadota</taxon>
        <taxon>Gammaproteobacteria</taxon>
        <taxon>Lysobacterales</taxon>
        <taxon>Lysobacteraceae</taxon>
        <taxon>Luteimonas</taxon>
    </lineage>
</organism>
<gene>
    <name evidence="3" type="ORF">QF205_15380</name>
</gene>
<evidence type="ECO:0000256" key="2">
    <source>
        <dbReference type="SAM" id="Phobius"/>
    </source>
</evidence>
<sequence length="192" mass="20111">MSGRAVTLGLALLLGAPGVARLVAPGLLPGLDRGSAVVLCVGALLIGAMCLTNRDPMGIDVASPPVARRYLLEGGMAMLAYVLALATSLWLLKRVDPMPLRAAVALLPLLPIVAALLAMARYLRALDELQQRIELVSLAVASGVVSLLYMAGGLLQSARLVEIAARDAMIWVFPLICAAYGVGRGAIARRYE</sequence>
<feature type="transmembrane region" description="Helical" evidence="2">
    <location>
        <begin position="104"/>
        <end position="123"/>
    </location>
</feature>
<keyword evidence="2" id="KW-0812">Transmembrane</keyword>
<evidence type="ECO:0000256" key="1">
    <source>
        <dbReference type="SAM" id="Coils"/>
    </source>
</evidence>
<reference evidence="3" key="1">
    <citation type="journal article" date="2007" name="Int. J. Syst. Evol. Microbiol.">
        <title>Luteimonas composti sp. nov., a moderately thermophilic bacterium isolated from food waste.</title>
        <authorList>
            <person name="Young C.C."/>
            <person name="Kampfer P."/>
            <person name="Chen W.M."/>
            <person name="Yen W.S."/>
            <person name="Arun A.B."/>
            <person name="Lai W.A."/>
            <person name="Shen F.T."/>
            <person name="Rekha P.D."/>
            <person name="Lin K.Y."/>
            <person name="Chou J.H."/>
        </authorList>
    </citation>
    <scope>NUCLEOTIDE SEQUENCE</scope>
    <source>
        <strain evidence="3">CC-YY355</strain>
    </source>
</reference>
<keyword evidence="4" id="KW-1185">Reference proteome</keyword>
<keyword evidence="1" id="KW-0175">Coiled coil</keyword>
<dbReference type="EMBL" id="JARYGX010000027">
    <property type="protein sequence ID" value="MDH7454442.1"/>
    <property type="molecule type" value="Genomic_DNA"/>
</dbReference>
<evidence type="ECO:0000313" key="3">
    <source>
        <dbReference type="EMBL" id="MDH7454442.1"/>
    </source>
</evidence>
<proteinExistence type="predicted"/>
<dbReference type="Proteomes" id="UP001160550">
    <property type="component" value="Unassembled WGS sequence"/>
</dbReference>
<evidence type="ECO:0000313" key="4">
    <source>
        <dbReference type="Proteomes" id="UP001160550"/>
    </source>
</evidence>